<protein>
    <submittedName>
        <fullName evidence="1">Uncharacterized protein</fullName>
    </submittedName>
</protein>
<dbReference type="AlphaFoldDB" id="A0A0E9TWX1"/>
<sequence>MYYFCFWCNRKAITVYWTAVYCT</sequence>
<accession>A0A0E9TWX1</accession>
<name>A0A0E9TWX1_ANGAN</name>
<proteinExistence type="predicted"/>
<organism evidence="1">
    <name type="scientific">Anguilla anguilla</name>
    <name type="common">European freshwater eel</name>
    <name type="synonym">Muraena anguilla</name>
    <dbReference type="NCBI Taxonomy" id="7936"/>
    <lineage>
        <taxon>Eukaryota</taxon>
        <taxon>Metazoa</taxon>
        <taxon>Chordata</taxon>
        <taxon>Craniata</taxon>
        <taxon>Vertebrata</taxon>
        <taxon>Euteleostomi</taxon>
        <taxon>Actinopterygii</taxon>
        <taxon>Neopterygii</taxon>
        <taxon>Teleostei</taxon>
        <taxon>Anguilliformes</taxon>
        <taxon>Anguillidae</taxon>
        <taxon>Anguilla</taxon>
    </lineage>
</organism>
<reference evidence="1" key="2">
    <citation type="journal article" date="2015" name="Fish Shellfish Immunol.">
        <title>Early steps in the European eel (Anguilla anguilla)-Vibrio vulnificus interaction in the gills: Role of the RtxA13 toxin.</title>
        <authorList>
            <person name="Callol A."/>
            <person name="Pajuelo D."/>
            <person name="Ebbesson L."/>
            <person name="Teles M."/>
            <person name="MacKenzie S."/>
            <person name="Amaro C."/>
        </authorList>
    </citation>
    <scope>NUCLEOTIDE SEQUENCE</scope>
</reference>
<evidence type="ECO:0000313" key="1">
    <source>
        <dbReference type="EMBL" id="JAH58046.1"/>
    </source>
</evidence>
<reference evidence="1" key="1">
    <citation type="submission" date="2014-11" db="EMBL/GenBank/DDBJ databases">
        <authorList>
            <person name="Amaro Gonzalez C."/>
        </authorList>
    </citation>
    <scope>NUCLEOTIDE SEQUENCE</scope>
</reference>
<dbReference type="EMBL" id="GBXM01050531">
    <property type="protein sequence ID" value="JAH58046.1"/>
    <property type="molecule type" value="Transcribed_RNA"/>
</dbReference>